<gene>
    <name evidence="1" type="ORF">KCH_77790</name>
</gene>
<comment type="caution">
    <text evidence="1">The sequence shown here is derived from an EMBL/GenBank/DDBJ whole genome shotgun (WGS) entry which is preliminary data.</text>
</comment>
<dbReference type="EMBL" id="JNBY01000176">
    <property type="protein sequence ID" value="KDN80447.1"/>
    <property type="molecule type" value="Genomic_DNA"/>
</dbReference>
<keyword evidence="2" id="KW-1185">Reference proteome</keyword>
<evidence type="ECO:0000313" key="2">
    <source>
        <dbReference type="Proteomes" id="UP000027178"/>
    </source>
</evidence>
<dbReference type="Proteomes" id="UP000027178">
    <property type="component" value="Unassembled WGS sequence"/>
</dbReference>
<dbReference type="HOGENOM" id="CLU_2682917_0_0_11"/>
<dbReference type="AlphaFoldDB" id="A0A066YH14"/>
<sequence length="74" mass="7668">MSSSLAPSEDRAAVLLDDRGRVWAQCPTGGGSDDLVLSLVLRPRGGGLRAGPGRAGRAAHPCRMDPLTGRLRGC</sequence>
<proteinExistence type="predicted"/>
<name>A0A066YH14_9ACTN</name>
<evidence type="ECO:0000313" key="1">
    <source>
        <dbReference type="EMBL" id="KDN80447.1"/>
    </source>
</evidence>
<protein>
    <submittedName>
        <fullName evidence="1">Uncharacterized protein</fullName>
    </submittedName>
</protein>
<organism evidence="1 2">
    <name type="scientific">Kitasatospora cheerisanensis KCTC 2395</name>
    <dbReference type="NCBI Taxonomy" id="1348663"/>
    <lineage>
        <taxon>Bacteria</taxon>
        <taxon>Bacillati</taxon>
        <taxon>Actinomycetota</taxon>
        <taxon>Actinomycetes</taxon>
        <taxon>Kitasatosporales</taxon>
        <taxon>Streptomycetaceae</taxon>
        <taxon>Kitasatospora</taxon>
    </lineage>
</organism>
<accession>A0A066YH14</accession>
<reference evidence="1 2" key="1">
    <citation type="submission" date="2014-05" db="EMBL/GenBank/DDBJ databases">
        <title>Draft Genome Sequence of Kitasatospora cheerisanensis KCTC 2395.</title>
        <authorList>
            <person name="Nam D.H."/>
        </authorList>
    </citation>
    <scope>NUCLEOTIDE SEQUENCE [LARGE SCALE GENOMIC DNA]</scope>
    <source>
        <strain evidence="1 2">KCTC 2395</strain>
    </source>
</reference>